<dbReference type="SUPFAM" id="SSF144091">
    <property type="entry name" value="Rhomboid-like"/>
    <property type="match status" value="1"/>
</dbReference>
<proteinExistence type="inferred from homology"/>
<comment type="caution">
    <text evidence="8">The sequence shown here is derived from an EMBL/GenBank/DDBJ whole genome shotgun (WGS) entry which is preliminary data.</text>
</comment>
<keyword evidence="9" id="KW-1185">Reference proteome</keyword>
<comment type="subcellular location">
    <subcellularLocation>
        <location evidence="1 7">Endoplasmic reticulum membrane</location>
        <topology evidence="1 7">Multi-pass membrane protein</topology>
    </subcellularLocation>
</comment>
<feature type="non-terminal residue" evidence="8">
    <location>
        <position position="1"/>
    </location>
</feature>
<protein>
    <recommendedName>
        <fullName evidence="7">Derlin</fullName>
    </recommendedName>
</protein>
<evidence type="ECO:0000256" key="5">
    <source>
        <dbReference type="ARBA" id="ARBA00022989"/>
    </source>
</evidence>
<keyword evidence="4 7" id="KW-0256">Endoplasmic reticulum</keyword>
<evidence type="ECO:0000256" key="3">
    <source>
        <dbReference type="ARBA" id="ARBA00022692"/>
    </source>
</evidence>
<feature type="transmembrane region" description="Helical" evidence="7">
    <location>
        <begin position="102"/>
        <end position="132"/>
    </location>
</feature>
<dbReference type="AlphaFoldDB" id="A0A815T115"/>
<keyword evidence="5 7" id="KW-1133">Transmembrane helix</keyword>
<feature type="transmembrane region" description="Helical" evidence="7">
    <location>
        <begin position="58"/>
        <end position="82"/>
    </location>
</feature>
<dbReference type="GO" id="GO:0006950">
    <property type="term" value="P:response to stress"/>
    <property type="evidence" value="ECO:0007669"/>
    <property type="project" value="UniProtKB-ARBA"/>
</dbReference>
<evidence type="ECO:0000256" key="6">
    <source>
        <dbReference type="ARBA" id="ARBA00023136"/>
    </source>
</evidence>
<evidence type="ECO:0000256" key="1">
    <source>
        <dbReference type="ARBA" id="ARBA00004477"/>
    </source>
</evidence>
<accession>A0A815T115</accession>
<evidence type="ECO:0000313" key="8">
    <source>
        <dbReference type="EMBL" id="CAF1497457.1"/>
    </source>
</evidence>
<evidence type="ECO:0000256" key="4">
    <source>
        <dbReference type="ARBA" id="ARBA00022824"/>
    </source>
</evidence>
<dbReference type="InterPro" id="IPR035952">
    <property type="entry name" value="Rhomboid-like_sf"/>
</dbReference>
<feature type="transmembrane region" description="Helical" evidence="7">
    <location>
        <begin position="20"/>
        <end position="37"/>
    </location>
</feature>
<name>A0A815T115_ADIRI</name>
<keyword evidence="3 7" id="KW-0812">Transmembrane</keyword>
<comment type="caution">
    <text evidence="7">Lacks conserved residue(s) required for the propagation of feature annotation.</text>
</comment>
<gene>
    <name evidence="8" type="ORF">XAT740_LOCUS39453</name>
</gene>
<dbReference type="GO" id="GO:0005789">
    <property type="term" value="C:endoplasmic reticulum membrane"/>
    <property type="evidence" value="ECO:0007669"/>
    <property type="project" value="UniProtKB-SubCell"/>
</dbReference>
<evidence type="ECO:0000256" key="7">
    <source>
        <dbReference type="RuleBase" id="RU363059"/>
    </source>
</evidence>
<comment type="function">
    <text evidence="7">May be involved in the degradation of misfolded endoplasmic reticulum (ER) luminal proteins.</text>
</comment>
<evidence type="ECO:0000256" key="2">
    <source>
        <dbReference type="ARBA" id="ARBA00008917"/>
    </source>
</evidence>
<dbReference type="Proteomes" id="UP000663828">
    <property type="component" value="Unassembled WGS sequence"/>
</dbReference>
<sequence>MSATNDLGQWYKSIPKMTRAWFTASIVVSFAPRLGLVRPHNLILLLTPIIKNFQIWRLLTAVLFYPVGFNLLINLFFIYQYSTRLETSTFNGKPADYVFCLSFLWLCNIIVGIILTMPVLMDGMILSVMYIWCQLNKETMMSFWF</sequence>
<dbReference type="EMBL" id="CAJNOR010004374">
    <property type="protein sequence ID" value="CAF1497457.1"/>
    <property type="molecule type" value="Genomic_DNA"/>
</dbReference>
<comment type="similarity">
    <text evidence="2 7">Belongs to the derlin family.</text>
</comment>
<evidence type="ECO:0000313" key="9">
    <source>
        <dbReference type="Proteomes" id="UP000663828"/>
    </source>
</evidence>
<organism evidence="8 9">
    <name type="scientific">Adineta ricciae</name>
    <name type="common">Rotifer</name>
    <dbReference type="NCBI Taxonomy" id="249248"/>
    <lineage>
        <taxon>Eukaryota</taxon>
        <taxon>Metazoa</taxon>
        <taxon>Spiralia</taxon>
        <taxon>Gnathifera</taxon>
        <taxon>Rotifera</taxon>
        <taxon>Eurotatoria</taxon>
        <taxon>Bdelloidea</taxon>
        <taxon>Adinetida</taxon>
        <taxon>Adinetidae</taxon>
        <taxon>Adineta</taxon>
    </lineage>
</organism>
<keyword evidence="6 7" id="KW-0472">Membrane</keyword>
<dbReference type="Pfam" id="PF04511">
    <property type="entry name" value="DER1"/>
    <property type="match status" value="1"/>
</dbReference>
<dbReference type="InterPro" id="IPR007599">
    <property type="entry name" value="DER1"/>
</dbReference>
<reference evidence="8" key="1">
    <citation type="submission" date="2021-02" db="EMBL/GenBank/DDBJ databases">
        <authorList>
            <person name="Nowell W R."/>
        </authorList>
    </citation>
    <scope>NUCLEOTIDE SEQUENCE</scope>
</reference>
<dbReference type="PANTHER" id="PTHR11009">
    <property type="entry name" value="DER1-LIKE PROTEIN, DERLIN"/>
    <property type="match status" value="1"/>
</dbReference>